<reference evidence="12" key="2">
    <citation type="submission" date="2025-08" db="UniProtKB">
        <authorList>
            <consortium name="Ensembl"/>
        </authorList>
    </citation>
    <scope>IDENTIFICATION</scope>
</reference>
<dbReference type="PANTHER" id="PTHR20515:SF3">
    <property type="entry name" value="BETA-DEFENSIN 109B-RELATED"/>
    <property type="match status" value="1"/>
</dbReference>
<dbReference type="GO" id="GO:0042742">
    <property type="term" value="P:defense response to bacterium"/>
    <property type="evidence" value="ECO:0007669"/>
    <property type="project" value="UniProtKB-UniRule"/>
</dbReference>
<dbReference type="EMBL" id="AACZ04068352">
    <property type="status" value="NOT_ANNOTATED_CDS"/>
    <property type="molecule type" value="Genomic_DNA"/>
</dbReference>
<dbReference type="HOGENOM" id="CLU_196184_0_0_1"/>
<proteinExistence type="inferred from homology"/>
<protein>
    <recommendedName>
        <fullName evidence="10">Beta-defensin</fullName>
    </recommendedName>
</protein>
<dbReference type="PANTHER" id="PTHR20515">
    <property type="entry name" value="BETA-DEFENSIN"/>
    <property type="match status" value="1"/>
</dbReference>
<dbReference type="GeneTree" id="ENSGT00390000009472"/>
<dbReference type="GO" id="GO:0045087">
    <property type="term" value="P:innate immune response"/>
    <property type="evidence" value="ECO:0007669"/>
    <property type="project" value="InterPro"/>
</dbReference>
<dbReference type="Pfam" id="PF13841">
    <property type="entry name" value="Defensin_beta_2"/>
    <property type="match status" value="1"/>
</dbReference>
<comment type="function">
    <text evidence="1 10">Has antibacterial activity.</text>
</comment>
<evidence type="ECO:0000313" key="12">
    <source>
        <dbReference type="Ensembl" id="ENSPTRP00000053708.4"/>
    </source>
</evidence>
<evidence type="ECO:0000256" key="2">
    <source>
        <dbReference type="ARBA" id="ARBA00004613"/>
    </source>
</evidence>
<dbReference type="Ensembl" id="ENSPTRT00000060350.4">
    <property type="protein sequence ID" value="ENSPTRP00000053708.4"/>
    <property type="gene ID" value="ENSPTRG00000031265.5"/>
</dbReference>
<keyword evidence="9" id="KW-1015">Disulfide bond</keyword>
<evidence type="ECO:0000256" key="3">
    <source>
        <dbReference type="ARBA" id="ARBA00007371"/>
    </source>
</evidence>
<keyword evidence="6" id="KW-0732">Signal</keyword>
<reference evidence="12 13" key="1">
    <citation type="journal article" date="2005" name="Nature">
        <title>Initial sequence of the chimpanzee genome and comparison with the human genome.</title>
        <authorList>
            <consortium name="Chimpanzee sequencing and analysis consortium"/>
        </authorList>
    </citation>
    <scope>NUCLEOTIDE SEQUENCE [LARGE SCALE GENOMIC DNA]</scope>
</reference>
<keyword evidence="8 10" id="KW-0044">Antibiotic</keyword>
<sequence length="83" mass="9402">MKTNFFLSSAVRIAVLLFAIFFFMSQVLPGNKINLEICERPDGSCRDFCLETEIHVGRCLNSRPCCLPLGHQPRIESTTPKKD</sequence>
<evidence type="ECO:0000256" key="1">
    <source>
        <dbReference type="ARBA" id="ARBA00002878"/>
    </source>
</evidence>
<reference evidence="12" key="3">
    <citation type="submission" date="2025-09" db="UniProtKB">
        <authorList>
            <consortium name="Ensembl"/>
        </authorList>
    </citation>
    <scope>IDENTIFICATION</scope>
</reference>
<evidence type="ECO:0000256" key="6">
    <source>
        <dbReference type="ARBA" id="ARBA00022729"/>
    </source>
</evidence>
<keyword evidence="13" id="KW-1185">Reference proteome</keyword>
<keyword evidence="4 10" id="KW-0964">Secreted</keyword>
<evidence type="ECO:0000256" key="4">
    <source>
        <dbReference type="ARBA" id="ARBA00022525"/>
    </source>
</evidence>
<evidence type="ECO:0000256" key="7">
    <source>
        <dbReference type="ARBA" id="ARBA00022940"/>
    </source>
</evidence>
<dbReference type="Proteomes" id="UP000002277">
    <property type="component" value="Chromosome 4"/>
</dbReference>
<evidence type="ECO:0000256" key="8">
    <source>
        <dbReference type="ARBA" id="ARBA00023022"/>
    </source>
</evidence>
<evidence type="ECO:0000256" key="10">
    <source>
        <dbReference type="RuleBase" id="RU231113"/>
    </source>
</evidence>
<feature type="domain" description="Beta-defensin" evidence="11">
    <location>
        <begin position="38"/>
        <end position="66"/>
    </location>
</feature>
<evidence type="ECO:0000259" key="11">
    <source>
        <dbReference type="Pfam" id="PF13841"/>
    </source>
</evidence>
<dbReference type="AlphaFoldDB" id="H2RAB6"/>
<dbReference type="InParanoid" id="H2RAB6"/>
<organism evidence="12 13">
    <name type="scientific">Pan troglodytes</name>
    <name type="common">Chimpanzee</name>
    <dbReference type="NCBI Taxonomy" id="9598"/>
    <lineage>
        <taxon>Eukaryota</taxon>
        <taxon>Metazoa</taxon>
        <taxon>Chordata</taxon>
        <taxon>Craniata</taxon>
        <taxon>Vertebrata</taxon>
        <taxon>Euteleostomi</taxon>
        <taxon>Mammalia</taxon>
        <taxon>Eutheria</taxon>
        <taxon>Euarchontoglires</taxon>
        <taxon>Primates</taxon>
        <taxon>Haplorrhini</taxon>
        <taxon>Catarrhini</taxon>
        <taxon>Hominidae</taxon>
        <taxon>Pan</taxon>
    </lineage>
</organism>
<keyword evidence="7 10" id="KW-0211">Defensin</keyword>
<evidence type="ECO:0000256" key="9">
    <source>
        <dbReference type="ARBA" id="ARBA00023157"/>
    </source>
</evidence>
<keyword evidence="5 10" id="KW-0929">Antimicrobial</keyword>
<dbReference type="GO" id="GO:0005576">
    <property type="term" value="C:extracellular region"/>
    <property type="evidence" value="ECO:0007669"/>
    <property type="project" value="UniProtKB-SubCell"/>
</dbReference>
<name>H2RAB6_PANTR</name>
<accession>H2RAB6</accession>
<comment type="subcellular location">
    <subcellularLocation>
        <location evidence="2 10">Secreted</location>
    </subcellularLocation>
</comment>
<evidence type="ECO:0000256" key="5">
    <source>
        <dbReference type="ARBA" id="ARBA00022529"/>
    </source>
</evidence>
<dbReference type="OMA" id="NSEIHFG"/>
<evidence type="ECO:0000313" key="13">
    <source>
        <dbReference type="Proteomes" id="UP000002277"/>
    </source>
</evidence>
<dbReference type="InterPro" id="IPR025933">
    <property type="entry name" value="Beta_defensin_dom"/>
</dbReference>
<comment type="similarity">
    <text evidence="3 10">Belongs to the beta-defensin family.</text>
</comment>